<dbReference type="AlphaFoldDB" id="A0A813KVR1"/>
<protein>
    <submittedName>
        <fullName evidence="2">Uncharacterized protein</fullName>
    </submittedName>
</protein>
<sequence length="626" mass="69843">MGRRNWAKKTNQSFDILGVSRVLVDAFSSDSTDDVQERGRAWAGAKPLPIAKAARSAIARASELFKLCGFVGPSCTDLANPSAAGWKMAWVDMKKDGTIYSVAFTAATVVGPWRVVVSEDHGVRSITGSFPILGDGFVIPLPGDSGELVRKIDEFERKEEASRRLQHWGELLRGTRSAERLIQLWEACNDDLDLAEALNQQAGESWQEWRKRAFAAVRCVSTDQWLQVPVSEVLFTHKSIAAVFRHGHVGEDVEALVNDLRNGLVDPLAHEDLLLDVVRYRGRLHSLNNRRLWALQQHQLLLLNTDAVVYVQVRVLPWSKPRTLTRFLLAFDACTDGESVRVRTSTGAPPSGVVANTLRDAALRTPVAQQSAKESERRMLKSRQVPGVQEGSFSGSATHGSSAAKLGKVLLRGESFQDWKQAKKRIQSIMIARSDGQELPPDEVRLLLDVFAYHPNTGKLKLLPRVKTVTVGCSEKYPDRPCFWMWLDNGKGLDISVNKCFDNWDLKDKQANKEAQREVLGGQRFRGWLLEWHASSDQKSYGAVQLSDHVVINGHKIAPAGQKLYVQFVDLAPDLITFAASSKSARARSRQKRTPHAVYQMTLSFQVYRWRSNGKLGCLDVRSAES</sequence>
<dbReference type="Pfam" id="PF11523">
    <property type="entry name" value="DUF3223"/>
    <property type="match status" value="1"/>
</dbReference>
<proteinExistence type="predicted"/>
<comment type="caution">
    <text evidence="2">The sequence shown here is derived from an EMBL/GenBank/DDBJ whole genome shotgun (WGS) entry which is preliminary data.</text>
</comment>
<evidence type="ECO:0000313" key="3">
    <source>
        <dbReference type="Proteomes" id="UP000626109"/>
    </source>
</evidence>
<dbReference type="Proteomes" id="UP000626109">
    <property type="component" value="Unassembled WGS sequence"/>
</dbReference>
<dbReference type="EMBL" id="CAJNNW010032443">
    <property type="protein sequence ID" value="CAE8713082.1"/>
    <property type="molecule type" value="Genomic_DNA"/>
</dbReference>
<gene>
    <name evidence="2" type="ORF">PGLA2088_LOCUS37333</name>
</gene>
<dbReference type="Gene3D" id="3.10.450.40">
    <property type="match status" value="1"/>
</dbReference>
<feature type="compositionally biased region" description="Polar residues" evidence="1">
    <location>
        <begin position="391"/>
        <end position="400"/>
    </location>
</feature>
<evidence type="ECO:0000256" key="1">
    <source>
        <dbReference type="SAM" id="MobiDB-lite"/>
    </source>
</evidence>
<evidence type="ECO:0000313" key="2">
    <source>
        <dbReference type="EMBL" id="CAE8713082.1"/>
    </source>
</evidence>
<organism evidence="2 3">
    <name type="scientific">Polarella glacialis</name>
    <name type="common">Dinoflagellate</name>
    <dbReference type="NCBI Taxonomy" id="89957"/>
    <lineage>
        <taxon>Eukaryota</taxon>
        <taxon>Sar</taxon>
        <taxon>Alveolata</taxon>
        <taxon>Dinophyceae</taxon>
        <taxon>Suessiales</taxon>
        <taxon>Suessiaceae</taxon>
        <taxon>Polarella</taxon>
    </lineage>
</organism>
<accession>A0A813KVR1</accession>
<feature type="region of interest" description="Disordered" evidence="1">
    <location>
        <begin position="368"/>
        <end position="400"/>
    </location>
</feature>
<name>A0A813KVR1_POLGL</name>
<reference evidence="2" key="1">
    <citation type="submission" date="2021-02" db="EMBL/GenBank/DDBJ databases">
        <authorList>
            <person name="Dougan E. K."/>
            <person name="Rhodes N."/>
            <person name="Thang M."/>
            <person name="Chan C."/>
        </authorList>
    </citation>
    <scope>NUCLEOTIDE SEQUENCE</scope>
</reference>